<evidence type="ECO:0000313" key="3">
    <source>
        <dbReference type="Proteomes" id="UP000268652"/>
    </source>
</evidence>
<evidence type="ECO:0000313" key="2">
    <source>
        <dbReference type="EMBL" id="RKN17756.1"/>
    </source>
</evidence>
<name>A0ABX9R433_9ACTN</name>
<sequence>MALSIQDAEILRTRVRALVTAELVERARAAPAPPYDPDIAEVLDFVRRNPDPDLPRYAIVRCHDGFAIAARAAVRGRPPELVDARRHPDRGAAEHAVLERRLRDLGLDW</sequence>
<comment type="caution">
    <text evidence="2">The sequence shown here is derived from an EMBL/GenBank/DDBJ whole genome shotgun (WGS) entry which is preliminary data.</text>
</comment>
<dbReference type="InterPro" id="IPR058713">
    <property type="entry name" value="DMF_alpha_dom"/>
</dbReference>
<dbReference type="EMBL" id="RBDY01000021">
    <property type="protein sequence ID" value="RKN17756.1"/>
    <property type="molecule type" value="Genomic_DNA"/>
</dbReference>
<protein>
    <recommendedName>
        <fullName evidence="1">N,N-dimethylformamidase alpha subunit domain-containing protein</fullName>
    </recommendedName>
</protein>
<dbReference type="RefSeq" id="WP_120699115.1">
    <property type="nucleotide sequence ID" value="NZ_RBDX01000023.1"/>
</dbReference>
<keyword evidence="3" id="KW-1185">Reference proteome</keyword>
<reference evidence="2 3" key="1">
    <citation type="submission" date="2018-09" db="EMBL/GenBank/DDBJ databases">
        <title>Streptomyces sp. nov. DS1-2, an endophytic actinomycete isolated from roots of Dendrobium scabrilingue.</title>
        <authorList>
            <person name="Kuncharoen N."/>
            <person name="Kudo T."/>
            <person name="Ohkuma M."/>
            <person name="Yuki M."/>
            <person name="Tanasupawat S."/>
        </authorList>
    </citation>
    <scope>NUCLEOTIDE SEQUENCE [LARGE SCALE GENOMIC DNA]</scope>
    <source>
        <strain evidence="2 3">DS1-2</strain>
    </source>
</reference>
<feature type="domain" description="N,N-dimethylformamidase alpha subunit" evidence="1">
    <location>
        <begin position="9"/>
        <end position="106"/>
    </location>
</feature>
<organism evidence="2 3">
    <name type="scientific">Streptomyces radicis</name>
    <dbReference type="NCBI Taxonomy" id="1750517"/>
    <lineage>
        <taxon>Bacteria</taxon>
        <taxon>Bacillati</taxon>
        <taxon>Actinomycetota</taxon>
        <taxon>Actinomycetes</taxon>
        <taxon>Kitasatosporales</taxon>
        <taxon>Streptomycetaceae</taxon>
        <taxon>Streptomyces</taxon>
    </lineage>
</organism>
<dbReference type="Proteomes" id="UP000268652">
    <property type="component" value="Unassembled WGS sequence"/>
</dbReference>
<gene>
    <name evidence="2" type="ORF">D7318_23195</name>
</gene>
<dbReference type="Pfam" id="PF26354">
    <property type="entry name" value="DMF_alpha"/>
    <property type="match status" value="1"/>
</dbReference>
<accession>A0ABX9R433</accession>
<proteinExistence type="predicted"/>
<evidence type="ECO:0000259" key="1">
    <source>
        <dbReference type="Pfam" id="PF26354"/>
    </source>
</evidence>